<name>A0A0B3S724_9RHOB</name>
<evidence type="ECO:0008006" key="3">
    <source>
        <dbReference type="Google" id="ProtNLM"/>
    </source>
</evidence>
<evidence type="ECO:0000313" key="1">
    <source>
        <dbReference type="EMBL" id="KHQ52466.1"/>
    </source>
</evidence>
<sequence length="143" mass="15693">MTSKFDDLIAATDLLLERELEAHRRNMSESARVAGELAQIDAMRRAAQADEAAVGARQLLGADTLWQGWLVGKRAEALRQSAIARAREGESLARARTAFSRAQAAEALARDEKEARKRRRLKAEAEAIDALGVLREAKARGLD</sequence>
<dbReference type="OrthoDB" id="7861976at2"/>
<reference evidence="1 2" key="1">
    <citation type="submission" date="2014-10" db="EMBL/GenBank/DDBJ databases">
        <title>Genome sequence of Ponticoccus sp. strain UMTAT08 isolated from clonal culture of toxic dinoflagellate Alexandrium tamiyavanichii.</title>
        <authorList>
            <person name="Gan H.Y."/>
            <person name="Muhd D.-D."/>
            <person name="Mohd Noor M.E."/>
            <person name="Yeong Y.S."/>
            <person name="Usup G."/>
        </authorList>
    </citation>
    <scope>NUCLEOTIDE SEQUENCE [LARGE SCALE GENOMIC DNA]</scope>
    <source>
        <strain evidence="1 2">UMTAT08</strain>
    </source>
</reference>
<evidence type="ECO:0000313" key="2">
    <source>
        <dbReference type="Proteomes" id="UP000030960"/>
    </source>
</evidence>
<comment type="caution">
    <text evidence="1">The sequence shown here is derived from an EMBL/GenBank/DDBJ whole genome shotgun (WGS) entry which is preliminary data.</text>
</comment>
<dbReference type="AlphaFoldDB" id="A0A0B3S724"/>
<gene>
    <name evidence="1" type="ORF">OA50_02941</name>
</gene>
<dbReference type="EMBL" id="JSUQ01000011">
    <property type="protein sequence ID" value="KHQ52466.1"/>
    <property type="molecule type" value="Genomic_DNA"/>
</dbReference>
<proteinExistence type="predicted"/>
<keyword evidence="2" id="KW-1185">Reference proteome</keyword>
<accession>A0A0B3S724</accession>
<protein>
    <recommendedName>
        <fullName evidence="3">Flagellar FliJ protein</fullName>
    </recommendedName>
</protein>
<dbReference type="Proteomes" id="UP000030960">
    <property type="component" value="Unassembled WGS sequence"/>
</dbReference>
<organism evidence="1 2">
    <name type="scientific">Mameliella alba</name>
    <dbReference type="NCBI Taxonomy" id="561184"/>
    <lineage>
        <taxon>Bacteria</taxon>
        <taxon>Pseudomonadati</taxon>
        <taxon>Pseudomonadota</taxon>
        <taxon>Alphaproteobacteria</taxon>
        <taxon>Rhodobacterales</taxon>
        <taxon>Roseobacteraceae</taxon>
        <taxon>Mameliella</taxon>
    </lineage>
</organism>
<dbReference type="STRING" id="561184.SAMN05216376_109122"/>
<dbReference type="RefSeq" id="WP_043142904.1">
    <property type="nucleotide sequence ID" value="NZ_JSUQ01000011.1"/>
</dbReference>